<gene>
    <name evidence="8" type="ORF">KIPB_008910</name>
</gene>
<evidence type="ECO:0000256" key="4">
    <source>
        <dbReference type="ARBA" id="ARBA00017958"/>
    </source>
</evidence>
<reference evidence="8 9" key="1">
    <citation type="journal article" date="2018" name="PLoS ONE">
        <title>The draft genome of Kipferlia bialata reveals reductive genome evolution in fornicate parasites.</title>
        <authorList>
            <person name="Tanifuji G."/>
            <person name="Takabayashi S."/>
            <person name="Kume K."/>
            <person name="Takagi M."/>
            <person name="Nakayama T."/>
            <person name="Kamikawa R."/>
            <person name="Inagaki Y."/>
            <person name="Hashimoto T."/>
        </authorList>
    </citation>
    <scope>NUCLEOTIDE SEQUENCE [LARGE SCALE GENOMIC DNA]</scope>
    <source>
        <strain evidence="8">NY0173</strain>
    </source>
</reference>
<evidence type="ECO:0000256" key="3">
    <source>
        <dbReference type="ARBA" id="ARBA00011920"/>
    </source>
</evidence>
<comment type="catalytic activity">
    <reaction evidence="1">
        <text>acetyl-CoA + H2O = acetate + CoA + H(+)</text>
        <dbReference type="Rhea" id="RHEA:20289"/>
        <dbReference type="ChEBI" id="CHEBI:15377"/>
        <dbReference type="ChEBI" id="CHEBI:15378"/>
        <dbReference type="ChEBI" id="CHEBI:30089"/>
        <dbReference type="ChEBI" id="CHEBI:57287"/>
        <dbReference type="ChEBI" id="CHEBI:57288"/>
        <dbReference type="EC" id="3.1.2.1"/>
    </reaction>
</comment>
<evidence type="ECO:0000256" key="1">
    <source>
        <dbReference type="ARBA" id="ARBA00001831"/>
    </source>
</evidence>
<dbReference type="PANTHER" id="PTHR43609">
    <property type="entry name" value="ACETYL-COA HYDROLASE"/>
    <property type="match status" value="1"/>
</dbReference>
<evidence type="ECO:0000313" key="9">
    <source>
        <dbReference type="Proteomes" id="UP000265618"/>
    </source>
</evidence>
<dbReference type="EMBL" id="BDIP01002882">
    <property type="protein sequence ID" value="GIQ86962.1"/>
    <property type="molecule type" value="Genomic_DNA"/>
</dbReference>
<name>A0A9K3D2D0_9EUKA</name>
<feature type="domain" description="Acetyl-CoA hydrolase/transferase N-terminal" evidence="6">
    <location>
        <begin position="12"/>
        <end position="230"/>
    </location>
</feature>
<dbReference type="AlphaFoldDB" id="A0A9K3D2D0"/>
<evidence type="ECO:0000313" key="8">
    <source>
        <dbReference type="EMBL" id="GIQ86962.1"/>
    </source>
</evidence>
<dbReference type="GO" id="GO:0006083">
    <property type="term" value="P:acetate metabolic process"/>
    <property type="evidence" value="ECO:0007669"/>
    <property type="project" value="InterPro"/>
</dbReference>
<feature type="domain" description="Acetyl-CoA hydrolase/transferase C-terminal" evidence="7">
    <location>
        <begin position="331"/>
        <end position="481"/>
    </location>
</feature>
<organism evidence="8 9">
    <name type="scientific">Kipferlia bialata</name>
    <dbReference type="NCBI Taxonomy" id="797122"/>
    <lineage>
        <taxon>Eukaryota</taxon>
        <taxon>Metamonada</taxon>
        <taxon>Carpediemonas-like organisms</taxon>
        <taxon>Kipferlia</taxon>
    </lineage>
</organism>
<evidence type="ECO:0000259" key="7">
    <source>
        <dbReference type="Pfam" id="PF13336"/>
    </source>
</evidence>
<comment type="caution">
    <text evidence="8">The sequence shown here is derived from an EMBL/GenBank/DDBJ whole genome shotgun (WGS) entry which is preliminary data.</text>
</comment>
<dbReference type="InterPro" id="IPR003702">
    <property type="entry name" value="ActCoA_hydro_N"/>
</dbReference>
<dbReference type="Proteomes" id="UP000265618">
    <property type="component" value="Unassembled WGS sequence"/>
</dbReference>
<keyword evidence="8" id="KW-0378">Hydrolase</keyword>
<proteinExistence type="inferred from homology"/>
<dbReference type="Pfam" id="PF13336">
    <property type="entry name" value="AcetylCoA_hyd_C"/>
    <property type="match status" value="1"/>
</dbReference>
<dbReference type="FunFam" id="3.40.1080.20:FF:000001">
    <property type="entry name" value="Acetyl-CoA hydrolase Ach1"/>
    <property type="match status" value="1"/>
</dbReference>
<evidence type="ECO:0000259" key="6">
    <source>
        <dbReference type="Pfam" id="PF02550"/>
    </source>
</evidence>
<dbReference type="OrthoDB" id="10250396at2759"/>
<dbReference type="SUPFAM" id="SSF100950">
    <property type="entry name" value="NagB/RpiA/CoA transferase-like"/>
    <property type="match status" value="2"/>
</dbReference>
<dbReference type="PANTHER" id="PTHR43609:SF1">
    <property type="entry name" value="ACETYL-COA HYDROLASE"/>
    <property type="match status" value="1"/>
</dbReference>
<dbReference type="Pfam" id="PF02550">
    <property type="entry name" value="AcetylCoA_hydro"/>
    <property type="match status" value="1"/>
</dbReference>
<dbReference type="EC" id="3.1.2.1" evidence="3"/>
<evidence type="ECO:0000256" key="2">
    <source>
        <dbReference type="ARBA" id="ARBA00009632"/>
    </source>
</evidence>
<keyword evidence="9" id="KW-1185">Reference proteome</keyword>
<dbReference type="Gene3D" id="3.40.1080.10">
    <property type="entry name" value="Glutaconate Coenzyme A-transferase"/>
    <property type="match status" value="1"/>
</dbReference>
<dbReference type="InterPro" id="IPR026888">
    <property type="entry name" value="AcetylCoA_hyd_C"/>
</dbReference>
<evidence type="ECO:0000256" key="5">
    <source>
        <dbReference type="ARBA" id="ARBA00029672"/>
    </source>
</evidence>
<protein>
    <recommendedName>
        <fullName evidence="4">Acetyl-CoA hydrolase</fullName>
        <ecNumber evidence="3">3.1.2.1</ecNumber>
    </recommendedName>
    <alternativeName>
        <fullName evidence="5">Acetyl-CoA deacylase</fullName>
    </alternativeName>
</protein>
<dbReference type="InterPro" id="IPR046433">
    <property type="entry name" value="ActCoA_hydro"/>
</dbReference>
<dbReference type="Gene3D" id="3.30.750.70">
    <property type="entry name" value="4-hydroxybutyrate coenzyme like domains"/>
    <property type="match status" value="1"/>
</dbReference>
<sequence>MMNQRIRNAAVAAKVCTPESLIHHFKDGMKIGVSGFTPAGYPKMMPKTLADHVEENELQGQMSFTLCSGASIGADFDNRWASLGMTRARFPYQTGKDINTAINKGECMMSDRHLSMFPQNLMYGFYNLHDKAPEGQATPFDIGIVEATAIREDGSIVLGSSCGISPEVVKGCKKLIIEVNTSIPSFEGIHDIYTVDNPPNRVPIPLTSVDQRIGELGIQVDPSKIIGVIESRLPDKGRALAEPDQGSKDIAENILEFLYHERNMGRQPESLHPLQSGVGSIANAVVAGLATGDFDGCEVWTEVLQDSVLDVIDAGKLKSCSATSLSLSEPGFERFFKNWDRYFPKCHLRPSSISNHPEVIRRLGVTAMNTPIEVDIYGHANSSHLMGARLVNGIGGSGDFLRNAKLSMMHFPSTRPSKTDPFGISSVVPMVSHVDHPESDLDVLVSEQGLADLRGLGPKQRARQIIMNCAHPKYRDMLMDYVRMCERTIGFHEPQDLHKALGMHLALSDKGSMRDFDLYE</sequence>
<comment type="similarity">
    <text evidence="2">Belongs to the acetyl-CoA hydrolase/transferase family.</text>
</comment>
<dbReference type="InterPro" id="IPR037171">
    <property type="entry name" value="NagB/RpiA_transferase-like"/>
</dbReference>
<dbReference type="Gene3D" id="3.40.1080.20">
    <property type="entry name" value="Acetyl-CoA hydrolase/transferase C-terminal domain"/>
    <property type="match status" value="1"/>
</dbReference>
<dbReference type="GO" id="GO:0008775">
    <property type="term" value="F:acetate CoA-transferase activity"/>
    <property type="evidence" value="ECO:0007669"/>
    <property type="project" value="InterPro"/>
</dbReference>
<dbReference type="GO" id="GO:0003986">
    <property type="term" value="F:acetyl-CoA hydrolase activity"/>
    <property type="evidence" value="ECO:0007669"/>
    <property type="project" value="UniProtKB-EC"/>
</dbReference>
<accession>A0A9K3D2D0</accession>
<dbReference type="InterPro" id="IPR038460">
    <property type="entry name" value="AcetylCoA_hyd_C_sf"/>
</dbReference>